<dbReference type="InterPro" id="IPR002575">
    <property type="entry name" value="Aminoglycoside_PTrfase"/>
</dbReference>
<sequence>MDTQLGPAPQRVAVDAGQVRELVAGQFPQWADLPVRPVANGGWDNRTFHLGDEMTARLPSAAEYALAVEKEHRWLPALAPRLPLPIPVPLAKGEPAAGYPFPWSVYRWLDGETATIDRIADPVRFALDLAEFLAALQGVDPTGGPGPGTHNWWRGGALRTFDGLAQRALTTLDGHIDTGPAREIWRHALDARWDGAVRWFHGDVARGNLLLDGGHLAAVIDFGTCGVGDPACDLAVAWTLLTADGRRAFRERLSVDDATWARGRGWALWKTLVTLAGDEPADSARILGEILACGVLPNRPGC</sequence>
<accession>A0A919PEQ7</accession>
<feature type="domain" description="Aminoglycoside phosphotransferase" evidence="1">
    <location>
        <begin position="39"/>
        <end position="266"/>
    </location>
</feature>
<proteinExistence type="predicted"/>
<evidence type="ECO:0000313" key="3">
    <source>
        <dbReference type="Proteomes" id="UP000660611"/>
    </source>
</evidence>
<dbReference type="AlphaFoldDB" id="A0A919PEQ7"/>
<evidence type="ECO:0000259" key="1">
    <source>
        <dbReference type="Pfam" id="PF01636"/>
    </source>
</evidence>
<dbReference type="EMBL" id="BONQ01000004">
    <property type="protein sequence ID" value="GIG42184.1"/>
    <property type="molecule type" value="Genomic_DNA"/>
</dbReference>
<dbReference type="SUPFAM" id="SSF56112">
    <property type="entry name" value="Protein kinase-like (PK-like)"/>
    <property type="match status" value="1"/>
</dbReference>
<organism evidence="2 3">
    <name type="scientific">Dactylosporangium siamense</name>
    <dbReference type="NCBI Taxonomy" id="685454"/>
    <lineage>
        <taxon>Bacteria</taxon>
        <taxon>Bacillati</taxon>
        <taxon>Actinomycetota</taxon>
        <taxon>Actinomycetes</taxon>
        <taxon>Micromonosporales</taxon>
        <taxon>Micromonosporaceae</taxon>
        <taxon>Dactylosporangium</taxon>
    </lineage>
</organism>
<evidence type="ECO:0000313" key="2">
    <source>
        <dbReference type="EMBL" id="GIG42184.1"/>
    </source>
</evidence>
<dbReference type="CDD" id="cd05155">
    <property type="entry name" value="APH_ChoK_like_1"/>
    <property type="match status" value="1"/>
</dbReference>
<gene>
    <name evidence="2" type="ORF">Dsi01nite_002250</name>
</gene>
<dbReference type="InterPro" id="IPR011009">
    <property type="entry name" value="Kinase-like_dom_sf"/>
</dbReference>
<dbReference type="Pfam" id="PF01636">
    <property type="entry name" value="APH"/>
    <property type="match status" value="1"/>
</dbReference>
<dbReference type="PANTHER" id="PTHR21310">
    <property type="entry name" value="AMINOGLYCOSIDE PHOSPHOTRANSFERASE-RELATED-RELATED"/>
    <property type="match status" value="1"/>
</dbReference>
<comment type="caution">
    <text evidence="2">The sequence shown here is derived from an EMBL/GenBank/DDBJ whole genome shotgun (WGS) entry which is preliminary data.</text>
</comment>
<dbReference type="Gene3D" id="3.30.200.20">
    <property type="entry name" value="Phosphorylase Kinase, domain 1"/>
    <property type="match status" value="1"/>
</dbReference>
<dbReference type="InterPro" id="IPR051678">
    <property type="entry name" value="AGP_Transferase"/>
</dbReference>
<name>A0A919PEQ7_9ACTN</name>
<dbReference type="Proteomes" id="UP000660611">
    <property type="component" value="Unassembled WGS sequence"/>
</dbReference>
<reference evidence="2" key="1">
    <citation type="submission" date="2021-01" db="EMBL/GenBank/DDBJ databases">
        <title>Whole genome shotgun sequence of Dactylosporangium siamense NBRC 106093.</title>
        <authorList>
            <person name="Komaki H."/>
            <person name="Tamura T."/>
        </authorList>
    </citation>
    <scope>NUCLEOTIDE SEQUENCE</scope>
    <source>
        <strain evidence="2">NBRC 106093</strain>
    </source>
</reference>
<protein>
    <submittedName>
        <fullName evidence="2">Aminoglycoside phosphotransferase</fullName>
    </submittedName>
</protein>
<keyword evidence="3" id="KW-1185">Reference proteome</keyword>
<dbReference type="RefSeq" id="WP_203844067.1">
    <property type="nucleotide sequence ID" value="NZ_BAAAVW010000003.1"/>
</dbReference>
<dbReference type="PANTHER" id="PTHR21310:SF42">
    <property type="entry name" value="BIFUNCTIONAL AAC_APH"/>
    <property type="match status" value="1"/>
</dbReference>
<dbReference type="Gene3D" id="3.90.1200.10">
    <property type="match status" value="1"/>
</dbReference>